<sequence length="85" mass="8316">MCSIETTEEASESTSQPPSSNNIFSGSSSAPASTSASYGGISCSGTTGIESSAISAGTNRLISGGNPFRKITKACSSGLGKSCGI</sequence>
<evidence type="ECO:0000313" key="2">
    <source>
        <dbReference type="EMBL" id="GMN60415.1"/>
    </source>
</evidence>
<comment type="caution">
    <text evidence="2">The sequence shown here is derived from an EMBL/GenBank/DDBJ whole genome shotgun (WGS) entry which is preliminary data.</text>
</comment>
<gene>
    <name evidence="2" type="ORF">TIFTF001_029504</name>
</gene>
<feature type="region of interest" description="Disordered" evidence="1">
    <location>
        <begin position="1"/>
        <end position="39"/>
    </location>
</feature>
<dbReference type="Proteomes" id="UP001187192">
    <property type="component" value="Unassembled WGS sequence"/>
</dbReference>
<dbReference type="AlphaFoldDB" id="A0AA88DSI0"/>
<reference evidence="2" key="1">
    <citation type="submission" date="2023-07" db="EMBL/GenBank/DDBJ databases">
        <title>draft genome sequence of fig (Ficus carica).</title>
        <authorList>
            <person name="Takahashi T."/>
            <person name="Nishimura K."/>
        </authorList>
    </citation>
    <scope>NUCLEOTIDE SEQUENCE</scope>
</reference>
<keyword evidence="3" id="KW-1185">Reference proteome</keyword>
<feature type="compositionally biased region" description="Low complexity" evidence="1">
    <location>
        <begin position="12"/>
        <end position="39"/>
    </location>
</feature>
<protein>
    <submittedName>
        <fullName evidence="2">Uncharacterized protein</fullName>
    </submittedName>
</protein>
<accession>A0AA88DSI0</accession>
<feature type="compositionally biased region" description="Acidic residues" evidence="1">
    <location>
        <begin position="1"/>
        <end position="11"/>
    </location>
</feature>
<evidence type="ECO:0000256" key="1">
    <source>
        <dbReference type="SAM" id="MobiDB-lite"/>
    </source>
</evidence>
<dbReference type="EMBL" id="BTGU01000098">
    <property type="protein sequence ID" value="GMN60415.1"/>
    <property type="molecule type" value="Genomic_DNA"/>
</dbReference>
<proteinExistence type="predicted"/>
<name>A0AA88DSI0_FICCA</name>
<evidence type="ECO:0000313" key="3">
    <source>
        <dbReference type="Proteomes" id="UP001187192"/>
    </source>
</evidence>
<organism evidence="2 3">
    <name type="scientific">Ficus carica</name>
    <name type="common">Common fig</name>
    <dbReference type="NCBI Taxonomy" id="3494"/>
    <lineage>
        <taxon>Eukaryota</taxon>
        <taxon>Viridiplantae</taxon>
        <taxon>Streptophyta</taxon>
        <taxon>Embryophyta</taxon>
        <taxon>Tracheophyta</taxon>
        <taxon>Spermatophyta</taxon>
        <taxon>Magnoliopsida</taxon>
        <taxon>eudicotyledons</taxon>
        <taxon>Gunneridae</taxon>
        <taxon>Pentapetalae</taxon>
        <taxon>rosids</taxon>
        <taxon>fabids</taxon>
        <taxon>Rosales</taxon>
        <taxon>Moraceae</taxon>
        <taxon>Ficeae</taxon>
        <taxon>Ficus</taxon>
    </lineage>
</organism>